<dbReference type="KEGG" id="bhc:JFL75_11225"/>
<evidence type="ECO:0000313" key="2">
    <source>
        <dbReference type="Proteomes" id="UP000595917"/>
    </source>
</evidence>
<protein>
    <recommendedName>
        <fullName evidence="3">Flagellar protein FlgN</fullName>
    </recommendedName>
</protein>
<accession>A0A7T8B8P3</accession>
<organism evidence="1 2">
    <name type="scientific">Breznakiella homolactica</name>
    <dbReference type="NCBI Taxonomy" id="2798577"/>
    <lineage>
        <taxon>Bacteria</taxon>
        <taxon>Pseudomonadati</taxon>
        <taxon>Spirochaetota</taxon>
        <taxon>Spirochaetia</taxon>
        <taxon>Spirochaetales</taxon>
        <taxon>Breznakiellaceae</taxon>
        <taxon>Breznakiella</taxon>
    </lineage>
</organism>
<dbReference type="EMBL" id="CP067089">
    <property type="protein sequence ID" value="QQO07521.1"/>
    <property type="molecule type" value="Genomic_DNA"/>
</dbReference>
<evidence type="ECO:0000313" key="1">
    <source>
        <dbReference type="EMBL" id="QQO07521.1"/>
    </source>
</evidence>
<proteinExistence type="predicted"/>
<name>A0A7T8B8P3_9SPIR</name>
<evidence type="ECO:0008006" key="3">
    <source>
        <dbReference type="Google" id="ProtNLM"/>
    </source>
</evidence>
<gene>
    <name evidence="1" type="ORF">JFL75_11225</name>
</gene>
<sequence>MNTSQGKTRHGHSGEDFDNCMLILSQEVTVLENLSACQDLVRKAVMNREWVDFDGKISSLNDLSDQFEALEFERTRLFARYSQAGDGIAEEEGFYAMALRLPLGQRHAMTSLYRQLKMYILRIRLANDSLMHYINEAKLTVSEFLEAAFPDRKGRLYSRRGTQIPSDMRSMVLNRSL</sequence>
<dbReference type="Proteomes" id="UP000595917">
    <property type="component" value="Chromosome"/>
</dbReference>
<dbReference type="RefSeq" id="WP_215624827.1">
    <property type="nucleotide sequence ID" value="NZ_CP067089.2"/>
</dbReference>
<reference evidence="1" key="1">
    <citation type="submission" date="2021-01" db="EMBL/GenBank/DDBJ databases">
        <title>Description of Breznakiella homolactica.</title>
        <authorList>
            <person name="Song Y."/>
            <person name="Brune A."/>
        </authorList>
    </citation>
    <scope>NUCLEOTIDE SEQUENCE</scope>
    <source>
        <strain evidence="1">RmG30</strain>
    </source>
</reference>
<keyword evidence="2" id="KW-1185">Reference proteome</keyword>
<dbReference type="AlphaFoldDB" id="A0A7T8B8P3"/>